<dbReference type="EMBL" id="LSSK01000869">
    <property type="protein sequence ID" value="OMH81554.1"/>
    <property type="molecule type" value="Genomic_DNA"/>
</dbReference>
<dbReference type="AlphaFoldDB" id="A0A1R1PKR8"/>
<dbReference type="Proteomes" id="UP000188320">
    <property type="component" value="Unassembled WGS sequence"/>
</dbReference>
<evidence type="ECO:0000313" key="2">
    <source>
        <dbReference type="Proteomes" id="UP000188320"/>
    </source>
</evidence>
<organism evidence="1 2">
    <name type="scientific">Zancudomyces culisetae</name>
    <name type="common">Gut fungus</name>
    <name type="synonym">Smittium culisetae</name>
    <dbReference type="NCBI Taxonomy" id="1213189"/>
    <lineage>
        <taxon>Eukaryota</taxon>
        <taxon>Fungi</taxon>
        <taxon>Fungi incertae sedis</taxon>
        <taxon>Zoopagomycota</taxon>
        <taxon>Kickxellomycotina</taxon>
        <taxon>Harpellomycetes</taxon>
        <taxon>Harpellales</taxon>
        <taxon>Legeriomycetaceae</taxon>
        <taxon>Zancudomyces</taxon>
    </lineage>
</organism>
<protein>
    <submittedName>
        <fullName evidence="1">Uncharacterized protein</fullName>
    </submittedName>
</protein>
<evidence type="ECO:0000313" key="1">
    <source>
        <dbReference type="EMBL" id="OMH81554.1"/>
    </source>
</evidence>
<comment type="caution">
    <text evidence="1">The sequence shown here is derived from an EMBL/GenBank/DDBJ whole genome shotgun (WGS) entry which is preliminary data.</text>
</comment>
<reference evidence="2" key="1">
    <citation type="submission" date="2017-01" db="EMBL/GenBank/DDBJ databases">
        <authorList>
            <person name="Wang Y."/>
            <person name="White M."/>
            <person name="Kvist S."/>
            <person name="Moncalvo J.-M."/>
        </authorList>
    </citation>
    <scope>NUCLEOTIDE SEQUENCE [LARGE SCALE GENOMIC DNA]</scope>
    <source>
        <strain evidence="2">COL-18-3</strain>
    </source>
</reference>
<gene>
    <name evidence="1" type="ORF">AX774_g4987</name>
</gene>
<sequence>MISFYIIVIPVCITTFSKPTGDTNQTALENYDDQKTELAPKIKATPWLLLSRFYVSFLFTHVHTLTKVLRLDLIHLILLEYTVFFNSSKKKVPVIPLYHLQHIRVFRTQCFAGLLRSEEYY</sequence>
<accession>A0A1R1PKR8</accession>
<proteinExistence type="predicted"/>
<keyword evidence="2" id="KW-1185">Reference proteome</keyword>
<name>A0A1R1PKR8_ZANCU</name>